<dbReference type="Pfam" id="PF00581">
    <property type="entry name" value="Rhodanese"/>
    <property type="match status" value="1"/>
</dbReference>
<dbReference type="InterPro" id="IPR050229">
    <property type="entry name" value="GlpE_sulfurtransferase"/>
</dbReference>
<gene>
    <name evidence="5" type="ORF">FC83_GL002100</name>
</gene>
<dbReference type="PATRIC" id="fig|1423734.3.peg.2122"/>
<dbReference type="Gene3D" id="3.50.50.60">
    <property type="entry name" value="FAD/NAD(P)-binding domain"/>
    <property type="match status" value="2"/>
</dbReference>
<proteinExistence type="predicted"/>
<dbReference type="GO" id="GO:0016491">
    <property type="term" value="F:oxidoreductase activity"/>
    <property type="evidence" value="ECO:0007669"/>
    <property type="project" value="InterPro"/>
</dbReference>
<dbReference type="SUPFAM" id="SSF52821">
    <property type="entry name" value="Rhodanese/Cell cycle control phosphatase"/>
    <property type="match status" value="1"/>
</dbReference>
<dbReference type="InterPro" id="IPR036873">
    <property type="entry name" value="Rhodanese-like_dom_sf"/>
</dbReference>
<dbReference type="Pfam" id="PF02852">
    <property type="entry name" value="Pyr_redox_dim"/>
    <property type="match status" value="1"/>
</dbReference>
<reference evidence="5 6" key="1">
    <citation type="journal article" date="2015" name="Genome Announc.">
        <title>Expanding the biotechnology potential of lactobacilli through comparative genomics of 213 strains and associated genera.</title>
        <authorList>
            <person name="Sun Z."/>
            <person name="Harris H.M."/>
            <person name="McCann A."/>
            <person name="Guo C."/>
            <person name="Argimon S."/>
            <person name="Zhang W."/>
            <person name="Yang X."/>
            <person name="Jeffery I.B."/>
            <person name="Cooney J.C."/>
            <person name="Kagawa T.F."/>
            <person name="Liu W."/>
            <person name="Song Y."/>
            <person name="Salvetti E."/>
            <person name="Wrobel A."/>
            <person name="Rasinkangas P."/>
            <person name="Parkhill J."/>
            <person name="Rea M.C."/>
            <person name="O'Sullivan O."/>
            <person name="Ritari J."/>
            <person name="Douillard F.P."/>
            <person name="Paul Ross R."/>
            <person name="Yang R."/>
            <person name="Briner A.E."/>
            <person name="Felis G.E."/>
            <person name="de Vos W.M."/>
            <person name="Barrangou R."/>
            <person name="Klaenhammer T.R."/>
            <person name="Caufield P.W."/>
            <person name="Cui Y."/>
            <person name="Zhang H."/>
            <person name="O'Toole P.W."/>
        </authorList>
    </citation>
    <scope>NUCLEOTIDE SEQUENCE [LARGE SCALE GENOMIC DNA]</scope>
    <source>
        <strain evidence="5 6">DSM 18527</strain>
    </source>
</reference>
<dbReference type="EMBL" id="AZGA01000022">
    <property type="protein sequence ID" value="KRM34761.1"/>
    <property type="molecule type" value="Genomic_DNA"/>
</dbReference>
<dbReference type="Gene3D" id="3.40.250.10">
    <property type="entry name" value="Rhodanese-like domain"/>
    <property type="match status" value="1"/>
</dbReference>
<dbReference type="SMART" id="SM00450">
    <property type="entry name" value="RHOD"/>
    <property type="match status" value="1"/>
</dbReference>
<dbReference type="AlphaFoldDB" id="A0A0R1Y3Q1"/>
<name>A0A0R1Y3Q1_9LACO</name>
<dbReference type="SUPFAM" id="SSF55424">
    <property type="entry name" value="FAD/NAD-linked reductases, dimerisation (C-terminal) domain"/>
    <property type="match status" value="1"/>
</dbReference>
<dbReference type="InterPro" id="IPR036188">
    <property type="entry name" value="FAD/NAD-bd_sf"/>
</dbReference>
<keyword evidence="6" id="KW-1185">Reference proteome</keyword>
<evidence type="ECO:0000313" key="5">
    <source>
        <dbReference type="EMBL" id="KRM34761.1"/>
    </source>
</evidence>
<dbReference type="RefSeq" id="WP_057002539.1">
    <property type="nucleotide sequence ID" value="NZ_AZGA01000022.1"/>
</dbReference>
<dbReference type="PANTHER" id="PTHR43031">
    <property type="entry name" value="FAD-DEPENDENT OXIDOREDUCTASE"/>
    <property type="match status" value="1"/>
</dbReference>
<evidence type="ECO:0000259" key="4">
    <source>
        <dbReference type="PROSITE" id="PS50206"/>
    </source>
</evidence>
<evidence type="ECO:0000256" key="3">
    <source>
        <dbReference type="ARBA" id="ARBA00022827"/>
    </source>
</evidence>
<organism evidence="5 6">
    <name type="scientific">Agrilactobacillus composti DSM 18527 = JCM 14202</name>
    <dbReference type="NCBI Taxonomy" id="1423734"/>
    <lineage>
        <taxon>Bacteria</taxon>
        <taxon>Bacillati</taxon>
        <taxon>Bacillota</taxon>
        <taxon>Bacilli</taxon>
        <taxon>Lactobacillales</taxon>
        <taxon>Lactobacillaceae</taxon>
        <taxon>Agrilactobacillus</taxon>
    </lineage>
</organism>
<dbReference type="SUPFAM" id="SSF51905">
    <property type="entry name" value="FAD/NAD(P)-binding domain"/>
    <property type="match status" value="1"/>
</dbReference>
<dbReference type="eggNOG" id="COG0446">
    <property type="taxonomic scope" value="Bacteria"/>
</dbReference>
<keyword evidence="3" id="KW-0274">FAD</keyword>
<comment type="cofactor">
    <cofactor evidence="1">
        <name>FAD</name>
        <dbReference type="ChEBI" id="CHEBI:57692"/>
    </cofactor>
</comment>
<dbReference type="PANTHER" id="PTHR43031:SF1">
    <property type="entry name" value="PYRIDINE NUCLEOTIDE-DISULPHIDE OXIDOREDUCTASE"/>
    <property type="match status" value="1"/>
</dbReference>
<keyword evidence="2" id="KW-0285">Flavoprotein</keyword>
<dbReference type="InterPro" id="IPR001763">
    <property type="entry name" value="Rhodanese-like_dom"/>
</dbReference>
<sequence>MLVDMTPAGLAQFIADQQVPVLEDVLELGEVEIDLKQSAQTVILGADENGIFVAEDLKDQELAATLVTPLSHVISWLDEEMAAFLLRELTSHGIRVITGQTQVTLQADQQKVVLKDGTVLPADLVYLDPGDLADNLAGTYFDWQSVGARYALGKKVLHPPFLLGGVYMNLGSTATAPIVSKTTEQHYTNPQIKLGRAYNMLAGGVGRTEEQAKAAGLNPEVIHVLGKIHDPDDPAITLINLKLVFDPKTGAIYGAQIVGPMGVSKRIGILAEAMKNGMTIADLADIEMVATPPYGVRKDPINMLGEAAVNLTRGLSRHIQWYDLPAALAQGAKILDVRNPDEIAAGHFPDSVNIPLDQLRRRVSELDKNQAYIVSCRSGERSYVAYRFLVQHGFNVTNLDGAYQIYQAVRPQDLVYPK</sequence>
<protein>
    <submittedName>
        <fullName evidence="5">Coenzyme A disulfide reductase</fullName>
    </submittedName>
</protein>
<dbReference type="eggNOG" id="COG0607">
    <property type="taxonomic scope" value="Bacteria"/>
</dbReference>
<evidence type="ECO:0000313" key="6">
    <source>
        <dbReference type="Proteomes" id="UP000051236"/>
    </source>
</evidence>
<accession>A0A0R1Y3Q1</accession>
<dbReference type="STRING" id="1423734.FC83_GL002100"/>
<evidence type="ECO:0000256" key="2">
    <source>
        <dbReference type="ARBA" id="ARBA00022630"/>
    </source>
</evidence>
<dbReference type="InterPro" id="IPR023753">
    <property type="entry name" value="FAD/NAD-binding_dom"/>
</dbReference>
<dbReference type="InterPro" id="IPR016156">
    <property type="entry name" value="FAD/NAD-linked_Rdtase_dimer_sf"/>
</dbReference>
<dbReference type="InterPro" id="IPR004099">
    <property type="entry name" value="Pyr_nucl-diS_OxRdtase_dimer"/>
</dbReference>
<feature type="domain" description="Rhodanese" evidence="4">
    <location>
        <begin position="328"/>
        <end position="415"/>
    </location>
</feature>
<dbReference type="Pfam" id="PF07992">
    <property type="entry name" value="Pyr_redox_2"/>
    <property type="match status" value="1"/>
</dbReference>
<dbReference type="PROSITE" id="PS50206">
    <property type="entry name" value="RHODANESE_3"/>
    <property type="match status" value="1"/>
</dbReference>
<dbReference type="Proteomes" id="UP000051236">
    <property type="component" value="Unassembled WGS sequence"/>
</dbReference>
<comment type="caution">
    <text evidence="5">The sequence shown here is derived from an EMBL/GenBank/DDBJ whole genome shotgun (WGS) entry which is preliminary data.</text>
</comment>
<evidence type="ECO:0000256" key="1">
    <source>
        <dbReference type="ARBA" id="ARBA00001974"/>
    </source>
</evidence>